<dbReference type="GO" id="GO:0015920">
    <property type="term" value="P:lipopolysaccharide transport"/>
    <property type="evidence" value="ECO:0007669"/>
    <property type="project" value="TreeGrafter"/>
</dbReference>
<evidence type="ECO:0000256" key="6">
    <source>
        <dbReference type="ARBA" id="ARBA00022989"/>
    </source>
</evidence>
<feature type="transmembrane region" description="Helical" evidence="9">
    <location>
        <begin position="334"/>
        <end position="353"/>
    </location>
</feature>
<evidence type="ECO:0000256" key="2">
    <source>
        <dbReference type="ARBA" id="ARBA00004651"/>
    </source>
</evidence>
<comment type="function">
    <text evidence="1">Part of the ABC transporter complex LptBFG involved in the translocation of lipopolysaccharide (LPS) from the inner membrane to the outer membrane.</text>
</comment>
<dbReference type="PANTHER" id="PTHR33529">
    <property type="entry name" value="SLR0882 PROTEIN-RELATED"/>
    <property type="match status" value="1"/>
</dbReference>
<dbReference type="RefSeq" id="WP_134244311.1">
    <property type="nucleotide sequence ID" value="NZ_SNTY01000025.1"/>
</dbReference>
<dbReference type="Proteomes" id="UP000297834">
    <property type="component" value="Unassembled WGS sequence"/>
</dbReference>
<dbReference type="Pfam" id="PF03739">
    <property type="entry name" value="LptF_LptG"/>
    <property type="match status" value="1"/>
</dbReference>
<evidence type="ECO:0000256" key="9">
    <source>
        <dbReference type="SAM" id="Phobius"/>
    </source>
</evidence>
<feature type="transmembrane region" description="Helical" evidence="9">
    <location>
        <begin position="16"/>
        <end position="37"/>
    </location>
</feature>
<dbReference type="AlphaFoldDB" id="A0A4Y7XC29"/>
<keyword evidence="4" id="KW-1003">Cell membrane</keyword>
<comment type="caution">
    <text evidence="10">The sequence shown here is derived from an EMBL/GenBank/DDBJ whole genome shotgun (WGS) entry which is preliminary data.</text>
</comment>
<dbReference type="PANTHER" id="PTHR33529:SF2">
    <property type="entry name" value="LIPOPOLYSACCHARIDE EXPORT SYSTEM PERMEASE PROTEIN LPTG"/>
    <property type="match status" value="1"/>
</dbReference>
<proteinExistence type="inferred from homology"/>
<reference evidence="10 11" key="1">
    <citation type="submission" date="2019-03" db="EMBL/GenBank/DDBJ databases">
        <title>Alkanindiges illinoisensis: a potential pathogenic isolated from ascites of a gastric cancer patient with abdominal metastasis.</title>
        <authorList>
            <person name="Hu X."/>
            <person name="Yang B."/>
            <person name="Yan X."/>
            <person name="Lin L."/>
            <person name="Zhao H."/>
            <person name="Zhou F."/>
            <person name="Su B."/>
            <person name="Chen J."/>
            <person name="Rui Y."/>
            <person name="Wang Q."/>
            <person name="Zheng L."/>
        </authorList>
    </citation>
    <scope>NUCLEOTIDE SEQUENCE [LARGE SCALE GENOMIC DNA]</scope>
    <source>
        <strain evidence="10 11">NFYY 23406</strain>
    </source>
</reference>
<dbReference type="EMBL" id="SNTY01000025">
    <property type="protein sequence ID" value="TEU26865.1"/>
    <property type="molecule type" value="Genomic_DNA"/>
</dbReference>
<dbReference type="InterPro" id="IPR005495">
    <property type="entry name" value="LptG/LptF_permease"/>
</dbReference>
<dbReference type="GO" id="GO:0043190">
    <property type="term" value="C:ATP-binding cassette (ABC) transporter complex"/>
    <property type="evidence" value="ECO:0007669"/>
    <property type="project" value="InterPro"/>
</dbReference>
<feature type="transmembrane region" description="Helical" evidence="9">
    <location>
        <begin position="62"/>
        <end position="83"/>
    </location>
</feature>
<evidence type="ECO:0000313" key="10">
    <source>
        <dbReference type="EMBL" id="TEU26865.1"/>
    </source>
</evidence>
<evidence type="ECO:0000256" key="4">
    <source>
        <dbReference type="ARBA" id="ARBA00022475"/>
    </source>
</evidence>
<dbReference type="InterPro" id="IPR030923">
    <property type="entry name" value="LptG"/>
</dbReference>
<dbReference type="NCBIfam" id="TIGR04408">
    <property type="entry name" value="LptG_lptG"/>
    <property type="match status" value="1"/>
</dbReference>
<evidence type="ECO:0000256" key="1">
    <source>
        <dbReference type="ARBA" id="ARBA00002265"/>
    </source>
</evidence>
<protein>
    <submittedName>
        <fullName evidence="10">LPS export ABC transporter permease LptG</fullName>
    </submittedName>
</protein>
<accession>A0A4Y7XC29</accession>
<dbReference type="OrthoDB" id="9776227at2"/>
<keyword evidence="5 9" id="KW-0812">Transmembrane</keyword>
<keyword evidence="6 9" id="KW-1133">Transmembrane helix</keyword>
<evidence type="ECO:0000256" key="7">
    <source>
        <dbReference type="ARBA" id="ARBA00023136"/>
    </source>
</evidence>
<name>A0A4Y7XC29_9GAMM</name>
<gene>
    <name evidence="10" type="primary">lptG</name>
    <name evidence="10" type="ORF">E2B99_07610</name>
</gene>
<feature type="transmembrane region" description="Helical" evidence="9">
    <location>
        <begin position="276"/>
        <end position="295"/>
    </location>
</feature>
<feature type="transmembrane region" description="Helical" evidence="9">
    <location>
        <begin position="302"/>
        <end position="319"/>
    </location>
</feature>
<comment type="similarity">
    <text evidence="3">Belongs to the LptF/LptG family.</text>
</comment>
<keyword evidence="7 9" id="KW-0472">Membrane</keyword>
<comment type="subcellular location">
    <subcellularLocation>
        <location evidence="2">Cell membrane</location>
        <topology evidence="2">Multi-pass membrane protein</topology>
    </subcellularLocation>
</comment>
<evidence type="ECO:0000313" key="11">
    <source>
        <dbReference type="Proteomes" id="UP000297834"/>
    </source>
</evidence>
<sequence length="357" mass="39942">MTSILLLARHVIKTSGLAMLGAALLLLLLQMLFSYIAELGELKEGYSALNAFTYILWQAPKFLYDILPIAGLMGAVIGLGSLASSSELIVMRSIGISLWRIVSWVLWPALVLVIVSFALSQWILPYTNEQARAIQKQGGQLVKIGEVHGYWTREGNRYIYVNYANSMGQLKQVEVIDLNEKYRITQTLTAQTGEFMQNQQWQLESVNQIQIRPDGSAKPIHNDHLNLPLGLQPRFVQTVTVAPEDLAPTQLIEYMRYLSTSAQVPKPYVLALWQKIAAPFALISLVVIACSFIFGPLRQQSIGFRLVIALFIGLGFRYLQDFLSYASLVYSPSPAWFVLLPIVICFGLGAYLLNRAK</sequence>
<dbReference type="STRING" id="1120977.GCA_000619845_02570"/>
<dbReference type="GO" id="GO:0055085">
    <property type="term" value="P:transmembrane transport"/>
    <property type="evidence" value="ECO:0007669"/>
    <property type="project" value="InterPro"/>
</dbReference>
<comment type="subunit">
    <text evidence="8">Component of the lipopolysaccharide transport and assembly complex. The LptBFG transporter is composed of two ATP-binding proteins (LptB) and two transmembrane proteins (LptF and LptG).</text>
</comment>
<evidence type="ECO:0000256" key="5">
    <source>
        <dbReference type="ARBA" id="ARBA00022692"/>
    </source>
</evidence>
<keyword evidence="11" id="KW-1185">Reference proteome</keyword>
<evidence type="ECO:0000256" key="3">
    <source>
        <dbReference type="ARBA" id="ARBA00007725"/>
    </source>
</evidence>
<evidence type="ECO:0000256" key="8">
    <source>
        <dbReference type="ARBA" id="ARBA00026081"/>
    </source>
</evidence>
<organism evidence="10 11">
    <name type="scientific">Alkanindiges illinoisensis</name>
    <dbReference type="NCBI Taxonomy" id="197183"/>
    <lineage>
        <taxon>Bacteria</taxon>
        <taxon>Pseudomonadati</taxon>
        <taxon>Pseudomonadota</taxon>
        <taxon>Gammaproteobacteria</taxon>
        <taxon>Moraxellales</taxon>
        <taxon>Moraxellaceae</taxon>
        <taxon>Alkanindiges</taxon>
    </lineage>
</organism>
<feature type="transmembrane region" description="Helical" evidence="9">
    <location>
        <begin position="104"/>
        <end position="124"/>
    </location>
</feature>